<dbReference type="Gene3D" id="3.10.350.10">
    <property type="entry name" value="LysM domain"/>
    <property type="match status" value="1"/>
</dbReference>
<feature type="domain" description="LysM" evidence="12">
    <location>
        <begin position="233"/>
        <end position="277"/>
    </location>
</feature>
<feature type="compositionally biased region" description="Low complexity" evidence="11">
    <location>
        <begin position="43"/>
        <end position="64"/>
    </location>
</feature>
<evidence type="ECO:0000256" key="5">
    <source>
        <dbReference type="ARBA" id="ARBA00022824"/>
    </source>
</evidence>
<dbReference type="GO" id="GO:0006665">
    <property type="term" value="P:sphingolipid metabolic process"/>
    <property type="evidence" value="ECO:0007669"/>
    <property type="project" value="UniProtKB-UniRule"/>
</dbReference>
<dbReference type="RefSeq" id="XP_064667265.1">
    <property type="nucleotide sequence ID" value="XM_064818879.1"/>
</dbReference>
<proteinExistence type="inferred from homology"/>
<dbReference type="AlphaFoldDB" id="A0AAN6QGA1"/>
<reference evidence="13" key="2">
    <citation type="submission" date="2023-05" db="EMBL/GenBank/DDBJ databases">
        <authorList>
            <consortium name="Lawrence Berkeley National Laboratory"/>
            <person name="Steindorff A."/>
            <person name="Hensen N."/>
            <person name="Bonometti L."/>
            <person name="Westerberg I."/>
            <person name="Brannstrom I.O."/>
            <person name="Guillou S."/>
            <person name="Cros-Aarteil S."/>
            <person name="Calhoun S."/>
            <person name="Haridas S."/>
            <person name="Kuo A."/>
            <person name="Mondo S."/>
            <person name="Pangilinan J."/>
            <person name="Riley R."/>
            <person name="Labutti K."/>
            <person name="Andreopoulos B."/>
            <person name="Lipzen A."/>
            <person name="Chen C."/>
            <person name="Yanf M."/>
            <person name="Daum C."/>
            <person name="Ng V."/>
            <person name="Clum A."/>
            <person name="Ohm R."/>
            <person name="Martin F."/>
            <person name="Silar P."/>
            <person name="Natvig D."/>
            <person name="Lalanne C."/>
            <person name="Gautier V."/>
            <person name="Ament-Velasquez S.L."/>
            <person name="Kruys A."/>
            <person name="Hutchinson M.I."/>
            <person name="Powell A.J."/>
            <person name="Barry K."/>
            <person name="Miller A.N."/>
            <person name="Grigoriev I.V."/>
            <person name="Debuchy R."/>
            <person name="Gladieux P."/>
            <person name="Thoren M.H."/>
            <person name="Johannesson H."/>
        </authorList>
    </citation>
    <scope>NUCLEOTIDE SEQUENCE</scope>
    <source>
        <strain evidence="13">CBS 508.74</strain>
    </source>
</reference>
<keyword evidence="10" id="KW-0333">Golgi apparatus</keyword>
<dbReference type="Pfam" id="PF04161">
    <property type="entry name" value="Arv1"/>
    <property type="match status" value="1"/>
</dbReference>
<protein>
    <recommendedName>
        <fullName evidence="10">Protein ARV</fullName>
    </recommendedName>
</protein>
<dbReference type="PROSITE" id="PS51782">
    <property type="entry name" value="LYSM"/>
    <property type="match status" value="1"/>
</dbReference>
<feature type="region of interest" description="Disordered" evidence="11">
    <location>
        <begin position="403"/>
        <end position="470"/>
    </location>
</feature>
<keyword evidence="5 10" id="KW-0256">Endoplasmic reticulum</keyword>
<keyword evidence="4 10" id="KW-0812">Transmembrane</keyword>
<keyword evidence="10" id="KW-0746">Sphingolipid metabolism</keyword>
<keyword evidence="6 10" id="KW-1133">Transmembrane helix</keyword>
<comment type="caution">
    <text evidence="13">The sequence shown here is derived from an EMBL/GenBank/DDBJ whole genome shotgun (WGS) entry which is preliminary data.</text>
</comment>
<dbReference type="GeneID" id="89943005"/>
<keyword evidence="8 10" id="KW-0443">Lipid metabolism</keyword>
<keyword evidence="9 10" id="KW-0472">Membrane</keyword>
<comment type="similarity">
    <text evidence="2 10">Belongs to the ARV1 family.</text>
</comment>
<evidence type="ECO:0000256" key="7">
    <source>
        <dbReference type="ARBA" id="ARBA00023055"/>
    </source>
</evidence>
<dbReference type="GO" id="GO:0016125">
    <property type="term" value="P:sterol metabolic process"/>
    <property type="evidence" value="ECO:0007669"/>
    <property type="project" value="UniProtKB-UniRule"/>
</dbReference>
<evidence type="ECO:0000256" key="10">
    <source>
        <dbReference type="RuleBase" id="RU368065"/>
    </source>
</evidence>
<feature type="region of interest" description="Disordered" evidence="11">
    <location>
        <begin position="561"/>
        <end position="634"/>
    </location>
</feature>
<dbReference type="Proteomes" id="UP001302812">
    <property type="component" value="Unassembled WGS sequence"/>
</dbReference>
<dbReference type="GO" id="GO:0005789">
    <property type="term" value="C:endoplasmic reticulum membrane"/>
    <property type="evidence" value="ECO:0007669"/>
    <property type="project" value="UniProtKB-SubCell"/>
</dbReference>
<feature type="region of interest" description="Disordered" evidence="11">
    <location>
        <begin position="1"/>
        <end position="102"/>
    </location>
</feature>
<evidence type="ECO:0000256" key="3">
    <source>
        <dbReference type="ARBA" id="ARBA00022448"/>
    </source>
</evidence>
<evidence type="ECO:0000256" key="8">
    <source>
        <dbReference type="ARBA" id="ARBA00023098"/>
    </source>
</evidence>
<dbReference type="EMBL" id="MU853354">
    <property type="protein sequence ID" value="KAK4109695.1"/>
    <property type="molecule type" value="Genomic_DNA"/>
</dbReference>
<evidence type="ECO:0000256" key="2">
    <source>
        <dbReference type="ARBA" id="ARBA00009187"/>
    </source>
</evidence>
<comment type="subcellular location">
    <subcellularLocation>
        <location evidence="1 10">Endoplasmic reticulum membrane</location>
        <topology evidence="1 10">Multi-pass membrane protein</topology>
    </subcellularLocation>
    <subcellularLocation>
        <location evidence="10">Golgi apparatus membrane</location>
        <topology evidence="10">Multi-pass membrane protein</topology>
    </subcellularLocation>
</comment>
<evidence type="ECO:0000256" key="1">
    <source>
        <dbReference type="ARBA" id="ARBA00004477"/>
    </source>
</evidence>
<evidence type="ECO:0000313" key="13">
    <source>
        <dbReference type="EMBL" id="KAK4109695.1"/>
    </source>
</evidence>
<dbReference type="InterPro" id="IPR036779">
    <property type="entry name" value="LysM_dom_sf"/>
</dbReference>
<feature type="region of interest" description="Disordered" evidence="11">
    <location>
        <begin position="305"/>
        <end position="341"/>
    </location>
</feature>
<dbReference type="GO" id="GO:0032366">
    <property type="term" value="P:intracellular sterol transport"/>
    <property type="evidence" value="ECO:0007669"/>
    <property type="project" value="UniProtKB-UniRule"/>
</dbReference>
<feature type="compositionally biased region" description="Polar residues" evidence="11">
    <location>
        <begin position="410"/>
        <end position="445"/>
    </location>
</feature>
<feature type="compositionally biased region" description="Basic and acidic residues" evidence="11">
    <location>
        <begin position="129"/>
        <end position="154"/>
    </location>
</feature>
<evidence type="ECO:0000256" key="6">
    <source>
        <dbReference type="ARBA" id="ARBA00022989"/>
    </source>
</evidence>
<dbReference type="GO" id="GO:0032541">
    <property type="term" value="C:cortical endoplasmic reticulum"/>
    <property type="evidence" value="ECO:0007669"/>
    <property type="project" value="TreeGrafter"/>
</dbReference>
<organism evidence="13 14">
    <name type="scientific">Canariomyces notabilis</name>
    <dbReference type="NCBI Taxonomy" id="2074819"/>
    <lineage>
        <taxon>Eukaryota</taxon>
        <taxon>Fungi</taxon>
        <taxon>Dikarya</taxon>
        <taxon>Ascomycota</taxon>
        <taxon>Pezizomycotina</taxon>
        <taxon>Sordariomycetes</taxon>
        <taxon>Sordariomycetidae</taxon>
        <taxon>Sordariales</taxon>
        <taxon>Chaetomiaceae</taxon>
        <taxon>Canariomyces</taxon>
    </lineage>
</organism>
<dbReference type="InterPro" id="IPR018392">
    <property type="entry name" value="LysM"/>
</dbReference>
<keyword evidence="3 10" id="KW-0813">Transport</keyword>
<feature type="compositionally biased region" description="Polar residues" evidence="11">
    <location>
        <begin position="324"/>
        <end position="334"/>
    </location>
</feature>
<evidence type="ECO:0000256" key="4">
    <source>
        <dbReference type="ARBA" id="ARBA00022692"/>
    </source>
</evidence>
<reference evidence="13" key="1">
    <citation type="journal article" date="2023" name="Mol. Phylogenet. Evol.">
        <title>Genome-scale phylogeny and comparative genomics of the fungal order Sordariales.</title>
        <authorList>
            <person name="Hensen N."/>
            <person name="Bonometti L."/>
            <person name="Westerberg I."/>
            <person name="Brannstrom I.O."/>
            <person name="Guillou S."/>
            <person name="Cros-Aarteil S."/>
            <person name="Calhoun S."/>
            <person name="Haridas S."/>
            <person name="Kuo A."/>
            <person name="Mondo S."/>
            <person name="Pangilinan J."/>
            <person name="Riley R."/>
            <person name="LaButti K."/>
            <person name="Andreopoulos B."/>
            <person name="Lipzen A."/>
            <person name="Chen C."/>
            <person name="Yan M."/>
            <person name="Daum C."/>
            <person name="Ng V."/>
            <person name="Clum A."/>
            <person name="Steindorff A."/>
            <person name="Ohm R.A."/>
            <person name="Martin F."/>
            <person name="Silar P."/>
            <person name="Natvig D.O."/>
            <person name="Lalanne C."/>
            <person name="Gautier V."/>
            <person name="Ament-Velasquez S.L."/>
            <person name="Kruys A."/>
            <person name="Hutchinson M.I."/>
            <person name="Powell A.J."/>
            <person name="Barry K."/>
            <person name="Miller A.N."/>
            <person name="Grigoriev I.V."/>
            <person name="Debuchy R."/>
            <person name="Gladieux P."/>
            <person name="Hiltunen Thoren M."/>
            <person name="Johannesson H."/>
        </authorList>
    </citation>
    <scope>NUCLEOTIDE SEQUENCE</scope>
    <source>
        <strain evidence="13">CBS 508.74</strain>
    </source>
</reference>
<evidence type="ECO:0000256" key="9">
    <source>
        <dbReference type="ARBA" id="ARBA00023136"/>
    </source>
</evidence>
<dbReference type="InterPro" id="IPR007290">
    <property type="entry name" value="Arv1"/>
</dbReference>
<dbReference type="GO" id="GO:0000139">
    <property type="term" value="C:Golgi membrane"/>
    <property type="evidence" value="ECO:0007669"/>
    <property type="project" value="UniProtKB-SubCell"/>
</dbReference>
<dbReference type="PANTHER" id="PTHR14467">
    <property type="entry name" value="ARV1"/>
    <property type="match status" value="1"/>
</dbReference>
<name>A0AAN6QGA1_9PEZI</name>
<accession>A0AAN6QGA1</accession>
<dbReference type="CDD" id="cd00118">
    <property type="entry name" value="LysM"/>
    <property type="match status" value="1"/>
</dbReference>
<evidence type="ECO:0000256" key="11">
    <source>
        <dbReference type="SAM" id="MobiDB-lite"/>
    </source>
</evidence>
<keyword evidence="14" id="KW-1185">Reference proteome</keyword>
<feature type="transmembrane region" description="Helical" evidence="10">
    <location>
        <begin position="756"/>
        <end position="775"/>
    </location>
</feature>
<dbReference type="SUPFAM" id="SSF54106">
    <property type="entry name" value="LysM domain"/>
    <property type="match status" value="1"/>
</dbReference>
<gene>
    <name evidence="13" type="ORF">N656DRAFT_838852</name>
</gene>
<sequence length="917" mass="99046">MPEAMIPPRSTSSSSARLQSSQDGTAPTVRPRNRRFLDGADGAASSSAWSSPSRSPTRETTPIPAERIGAVTGRNNLGTEAAGSPSRAKISPPGRGFLDGGWAPSWAAVQDLASSLLASGGSALSGESRQPRSRDGSRPRNHNRQGDSRNDHGSGKWGPEPPAKGRPHAADIAAGSRAEREATLKAMRTASVLESYDGVNGGLDVTGKFKKRNSDEIIRETPPSQETEEYLAYIHHVQPTDTYAGIVLRYRCREDAFRKANGLWSRDNIQVRKWLAIPVDACEVKGRPCNPPDNPSSMVDLLSRTPDTTDPFGRDKHGTEDGYFSSSRTESTMSHVGPGDNEKPWTHVRWVSIDSHPHPVEVGRVPRKALGYFPPRRKKSLHTTSTLTTPRVSIDLPSVAVSEAAVESPRSGTSRRPSLLSNRPTRSPSYGDATSGSAPRSSLNSDDAKPAWMRRPGGVGSLGRHVRAPGPERDYFNAWAKKHLPGLNLDSLPSMSVMGSETARFGFTRADDNTPAAIVESPFEEGRDAASTSRQGTGLDKAAAAIETWLRGALERAKQAPLTPVLGPRRRSYASPPPGDLIELTDNASDDGRHESSLLDSRSQLNPALATPTSGVPGGSSGRSSEQGTTIRGRAGECRHPVKTLWREGAGDKSGGHNIRLTVCKNCGRFCDKYVEHDFVVLFIDLVLIKPQVYRHLLHNTLMKDEDEFAPSIIRLGILLLLFDVYLTWARIERQSVPDADPASGSNFGRLAQQPIVFQYLFFLIFCTLSTLAFHSSIRFLTSSRYSPLGWLGILPQYSRPNSVSTALLVSSSTKLFPILMVIWEYDVPAAARSLGWAVVANNVEALKILLDCGYGVAALLATAGALSRWAMGRAVLWAAGLEGVDSAGETGVAEDGRALGALLLYLRDWAGRLAVG</sequence>
<evidence type="ECO:0000313" key="14">
    <source>
        <dbReference type="Proteomes" id="UP001302812"/>
    </source>
</evidence>
<feature type="region of interest" description="Disordered" evidence="11">
    <location>
        <begin position="120"/>
        <end position="181"/>
    </location>
</feature>
<comment type="function">
    <text evidence="10">Regulates also the sphingolipid metabolism.</text>
</comment>
<dbReference type="PANTHER" id="PTHR14467:SF0">
    <property type="entry name" value="PROTEIN ARV1"/>
    <property type="match status" value="1"/>
</dbReference>
<dbReference type="GO" id="GO:0097036">
    <property type="term" value="P:regulation of plasma membrane sterol distribution"/>
    <property type="evidence" value="ECO:0007669"/>
    <property type="project" value="UniProtKB-UniRule"/>
</dbReference>
<comment type="caution">
    <text evidence="10">Lacks conserved residue(s) required for the propagation of feature annotation.</text>
</comment>
<keyword evidence="7 10" id="KW-0445">Lipid transport</keyword>
<comment type="function">
    <text evidence="10">Mediator of sterol homeostasis involved in sterol uptake, trafficking and distribution into membranes.</text>
</comment>
<evidence type="ECO:0000259" key="12">
    <source>
        <dbReference type="PROSITE" id="PS51782"/>
    </source>
</evidence>
<feature type="compositionally biased region" description="Low complexity" evidence="11">
    <location>
        <begin position="10"/>
        <end position="21"/>
    </location>
</feature>